<dbReference type="GO" id="GO:0016020">
    <property type="term" value="C:membrane"/>
    <property type="evidence" value="ECO:0007669"/>
    <property type="project" value="UniProtKB-SubCell"/>
</dbReference>
<dbReference type="Gene3D" id="2.40.50.90">
    <property type="match status" value="1"/>
</dbReference>
<keyword evidence="7" id="KW-0106">Calcium</keyword>
<dbReference type="AlphaFoldDB" id="A0A0C3PKE0"/>
<keyword evidence="11" id="KW-1185">Reference proteome</keyword>
<dbReference type="InterPro" id="IPR016071">
    <property type="entry name" value="Staphylococal_nuclease_OB-fold"/>
</dbReference>
<feature type="transmembrane region" description="Helical" evidence="8">
    <location>
        <begin position="36"/>
        <end position="55"/>
    </location>
</feature>
<evidence type="ECO:0000256" key="3">
    <source>
        <dbReference type="ARBA" id="ARBA00005435"/>
    </source>
</evidence>
<dbReference type="EMBL" id="KN840511">
    <property type="protein sequence ID" value="KIP06758.1"/>
    <property type="molecule type" value="Genomic_DNA"/>
</dbReference>
<comment type="similarity">
    <text evidence="3">Belongs to the LCL3 family.</text>
</comment>
<dbReference type="SUPFAM" id="SSF50199">
    <property type="entry name" value="Staphylococcal nuclease"/>
    <property type="match status" value="1"/>
</dbReference>
<evidence type="ECO:0000259" key="9">
    <source>
        <dbReference type="PROSITE" id="PS50830"/>
    </source>
</evidence>
<dbReference type="InterPro" id="IPR035437">
    <property type="entry name" value="SNase_OB-fold_sf"/>
</dbReference>
<keyword evidence="5" id="KW-0255">Endonuclease</keyword>
<dbReference type="Proteomes" id="UP000053257">
    <property type="component" value="Unassembled WGS sequence"/>
</dbReference>
<keyword evidence="4" id="KW-0540">Nuclease</keyword>
<sequence length="266" mass="29885">MSSWLWNWTPWINPPPPPTTLERARAHIRSYDPLKLVANVFAAGLVTSLGLGAYYKRFLKRIPTAGYVTPNMITGRRVIKGVVTRVGDADNFRIYHTTALHTAIPTTEQELRNQTIHVRLAGVDAPEGPHFGHEGQPGYEESMTGLTKLVLGRTVYCELLGKDRYGRIIAMAYLRDPRFIYLIRHRKCVSLKMLQLGLAVTYEGKDAKYGDYTKEEFMHHEKVALSKRLGIFKDGPLLETPAEYKRRCAKNGEVAGGEAGNDETLG</sequence>
<name>A0A0C3PKE0_PHLG1</name>
<keyword evidence="8" id="KW-0812">Transmembrane</keyword>
<protein>
    <recommendedName>
        <fullName evidence="9">TNase-like domain-containing protein</fullName>
    </recommendedName>
</protein>
<proteinExistence type="inferred from homology"/>
<comment type="subcellular location">
    <subcellularLocation>
        <location evidence="1">Membrane</location>
        <topology evidence="1">Single-pass membrane protein</topology>
    </subcellularLocation>
    <subcellularLocation>
        <location evidence="2">Mitochondrion</location>
    </subcellularLocation>
</comment>
<dbReference type="Pfam" id="PF00565">
    <property type="entry name" value="SNase"/>
    <property type="match status" value="1"/>
</dbReference>
<dbReference type="GO" id="GO:0005739">
    <property type="term" value="C:mitochondrion"/>
    <property type="evidence" value="ECO:0007669"/>
    <property type="project" value="UniProtKB-SubCell"/>
</dbReference>
<evidence type="ECO:0000256" key="4">
    <source>
        <dbReference type="ARBA" id="ARBA00022722"/>
    </source>
</evidence>
<evidence type="ECO:0000256" key="8">
    <source>
        <dbReference type="SAM" id="Phobius"/>
    </source>
</evidence>
<keyword evidence="8" id="KW-0472">Membrane</keyword>
<evidence type="ECO:0000313" key="11">
    <source>
        <dbReference type="Proteomes" id="UP000053257"/>
    </source>
</evidence>
<dbReference type="GO" id="GO:0004519">
    <property type="term" value="F:endonuclease activity"/>
    <property type="evidence" value="ECO:0007669"/>
    <property type="project" value="UniProtKB-KW"/>
</dbReference>
<dbReference type="PANTHER" id="PTHR12302:SF3">
    <property type="entry name" value="SERINE_THREONINE-PROTEIN KINASE 31"/>
    <property type="match status" value="1"/>
</dbReference>
<dbReference type="SMART" id="SM00318">
    <property type="entry name" value="SNc"/>
    <property type="match status" value="1"/>
</dbReference>
<dbReference type="GO" id="GO:0016787">
    <property type="term" value="F:hydrolase activity"/>
    <property type="evidence" value="ECO:0007669"/>
    <property type="project" value="UniProtKB-KW"/>
</dbReference>
<organism evidence="10 11">
    <name type="scientific">Phlebiopsis gigantea (strain 11061_1 CR5-6)</name>
    <name type="common">White-rot fungus</name>
    <name type="synonym">Peniophora gigantea</name>
    <dbReference type="NCBI Taxonomy" id="745531"/>
    <lineage>
        <taxon>Eukaryota</taxon>
        <taxon>Fungi</taxon>
        <taxon>Dikarya</taxon>
        <taxon>Basidiomycota</taxon>
        <taxon>Agaricomycotina</taxon>
        <taxon>Agaricomycetes</taxon>
        <taxon>Polyporales</taxon>
        <taxon>Phanerochaetaceae</taxon>
        <taxon>Phlebiopsis</taxon>
    </lineage>
</organism>
<keyword evidence="6" id="KW-0378">Hydrolase</keyword>
<feature type="domain" description="TNase-like" evidence="9">
    <location>
        <begin position="77"/>
        <end position="234"/>
    </location>
</feature>
<evidence type="ECO:0000256" key="2">
    <source>
        <dbReference type="ARBA" id="ARBA00004173"/>
    </source>
</evidence>
<dbReference type="OrthoDB" id="430293at2759"/>
<gene>
    <name evidence="10" type="ORF">PHLGIDRAFT_128088</name>
</gene>
<dbReference type="STRING" id="745531.A0A0C3PKE0"/>
<dbReference type="PANTHER" id="PTHR12302">
    <property type="entry name" value="EBNA2 BINDING PROTEIN P100"/>
    <property type="match status" value="1"/>
</dbReference>
<keyword evidence="8" id="KW-1133">Transmembrane helix</keyword>
<reference evidence="10 11" key="1">
    <citation type="journal article" date="2014" name="PLoS Genet.">
        <title>Analysis of the Phlebiopsis gigantea genome, transcriptome and secretome provides insight into its pioneer colonization strategies of wood.</title>
        <authorList>
            <person name="Hori C."/>
            <person name="Ishida T."/>
            <person name="Igarashi K."/>
            <person name="Samejima M."/>
            <person name="Suzuki H."/>
            <person name="Master E."/>
            <person name="Ferreira P."/>
            <person name="Ruiz-Duenas F.J."/>
            <person name="Held B."/>
            <person name="Canessa P."/>
            <person name="Larrondo L.F."/>
            <person name="Schmoll M."/>
            <person name="Druzhinina I.S."/>
            <person name="Kubicek C.P."/>
            <person name="Gaskell J.A."/>
            <person name="Kersten P."/>
            <person name="St John F."/>
            <person name="Glasner J."/>
            <person name="Sabat G."/>
            <person name="Splinter BonDurant S."/>
            <person name="Syed K."/>
            <person name="Yadav J."/>
            <person name="Mgbeahuruike A.C."/>
            <person name="Kovalchuk A."/>
            <person name="Asiegbu F.O."/>
            <person name="Lackner G."/>
            <person name="Hoffmeister D."/>
            <person name="Rencoret J."/>
            <person name="Gutierrez A."/>
            <person name="Sun H."/>
            <person name="Lindquist E."/>
            <person name="Barry K."/>
            <person name="Riley R."/>
            <person name="Grigoriev I.V."/>
            <person name="Henrissat B."/>
            <person name="Kues U."/>
            <person name="Berka R.M."/>
            <person name="Martinez A.T."/>
            <person name="Covert S.F."/>
            <person name="Blanchette R.A."/>
            <person name="Cullen D."/>
        </authorList>
    </citation>
    <scope>NUCLEOTIDE SEQUENCE [LARGE SCALE GENOMIC DNA]</scope>
    <source>
        <strain evidence="10 11">11061_1 CR5-6</strain>
    </source>
</reference>
<dbReference type="HOGENOM" id="CLU_046484_0_0_1"/>
<evidence type="ECO:0000256" key="6">
    <source>
        <dbReference type="ARBA" id="ARBA00022801"/>
    </source>
</evidence>
<evidence type="ECO:0000313" key="10">
    <source>
        <dbReference type="EMBL" id="KIP06758.1"/>
    </source>
</evidence>
<evidence type="ECO:0000256" key="7">
    <source>
        <dbReference type="ARBA" id="ARBA00022837"/>
    </source>
</evidence>
<evidence type="ECO:0000256" key="1">
    <source>
        <dbReference type="ARBA" id="ARBA00004167"/>
    </source>
</evidence>
<dbReference type="PROSITE" id="PS50830">
    <property type="entry name" value="TNASE_3"/>
    <property type="match status" value="1"/>
</dbReference>
<accession>A0A0C3PKE0</accession>
<evidence type="ECO:0000256" key="5">
    <source>
        <dbReference type="ARBA" id="ARBA00022759"/>
    </source>
</evidence>